<keyword evidence="1" id="KW-0472">Membrane</keyword>
<proteinExistence type="predicted"/>
<keyword evidence="3" id="KW-0378">Hydrolase</keyword>
<organism evidence="3 4">
    <name type="scientific">Clostridium estertheticum</name>
    <dbReference type="NCBI Taxonomy" id="238834"/>
    <lineage>
        <taxon>Bacteria</taxon>
        <taxon>Bacillati</taxon>
        <taxon>Bacillota</taxon>
        <taxon>Clostridia</taxon>
        <taxon>Eubacteriales</taxon>
        <taxon>Clostridiaceae</taxon>
        <taxon>Clostridium</taxon>
    </lineage>
</organism>
<dbReference type="RefSeq" id="WP_171296162.1">
    <property type="nucleotide sequence ID" value="NZ_CP087098.1"/>
</dbReference>
<comment type="caution">
    <text evidence="3">The sequence shown here is derived from an EMBL/GenBank/DDBJ whole genome shotgun (WGS) entry which is preliminary data.</text>
</comment>
<evidence type="ECO:0000256" key="1">
    <source>
        <dbReference type="SAM" id="Phobius"/>
    </source>
</evidence>
<dbReference type="Proteomes" id="UP000531659">
    <property type="component" value="Unassembled WGS sequence"/>
</dbReference>
<dbReference type="GO" id="GO:0004175">
    <property type="term" value="F:endopeptidase activity"/>
    <property type="evidence" value="ECO:0007669"/>
    <property type="project" value="UniProtKB-ARBA"/>
</dbReference>
<name>A0A7Y3WRP0_9CLOT</name>
<protein>
    <submittedName>
        <fullName evidence="3">CPBP family intramembrane metalloprotease</fullName>
    </submittedName>
</protein>
<dbReference type="Pfam" id="PF02517">
    <property type="entry name" value="Rce1-like"/>
    <property type="match status" value="1"/>
</dbReference>
<evidence type="ECO:0000259" key="2">
    <source>
        <dbReference type="Pfam" id="PF02517"/>
    </source>
</evidence>
<dbReference type="GO" id="GO:0080120">
    <property type="term" value="P:CAAX-box protein maturation"/>
    <property type="evidence" value="ECO:0007669"/>
    <property type="project" value="UniProtKB-ARBA"/>
</dbReference>
<reference evidence="3 4" key="1">
    <citation type="submission" date="2020-05" db="EMBL/GenBank/DDBJ databases">
        <title>Complete genome of Clostridium estertheticum subspecies estertheticum, isolated from Vacuum packed lamb meat from New Zealand imported to Switzerland.</title>
        <authorList>
            <person name="Wambui J."/>
            <person name="Stevens M.J.A."/>
            <person name="Stephan R."/>
        </authorList>
    </citation>
    <scope>NUCLEOTIDE SEQUENCE [LARGE SCALE GENOMIC DNA]</scope>
    <source>
        <strain evidence="3 4">CEST001</strain>
    </source>
</reference>
<feature type="transmembrane region" description="Helical" evidence="1">
    <location>
        <begin position="46"/>
        <end position="71"/>
    </location>
</feature>
<dbReference type="AlphaFoldDB" id="A0A7Y3WRP0"/>
<keyword evidence="3" id="KW-0645">Protease</keyword>
<dbReference type="GO" id="GO:0006508">
    <property type="term" value="P:proteolysis"/>
    <property type="evidence" value="ECO:0007669"/>
    <property type="project" value="UniProtKB-KW"/>
</dbReference>
<dbReference type="InterPro" id="IPR003675">
    <property type="entry name" value="Rce1/LyrA-like_dom"/>
</dbReference>
<keyword evidence="1" id="KW-0812">Transmembrane</keyword>
<dbReference type="EMBL" id="JABEYB010000003">
    <property type="protein sequence ID" value="NNU75104.1"/>
    <property type="molecule type" value="Genomic_DNA"/>
</dbReference>
<accession>A0A7Y3WRP0</accession>
<keyword evidence="3" id="KW-0482">Metalloprotease</keyword>
<gene>
    <name evidence="3" type="ORF">HLQ16_04095</name>
</gene>
<dbReference type="GO" id="GO:0008237">
    <property type="term" value="F:metallopeptidase activity"/>
    <property type="evidence" value="ECO:0007669"/>
    <property type="project" value="UniProtKB-KW"/>
</dbReference>
<evidence type="ECO:0000313" key="3">
    <source>
        <dbReference type="EMBL" id="NNU75104.1"/>
    </source>
</evidence>
<feature type="domain" description="CAAX prenyl protease 2/Lysostaphin resistance protein A-like" evidence="2">
    <location>
        <begin position="2"/>
        <end position="95"/>
    </location>
</feature>
<keyword evidence="1" id="KW-1133">Transmembrane helix</keyword>
<evidence type="ECO:0000313" key="4">
    <source>
        <dbReference type="Proteomes" id="UP000531659"/>
    </source>
</evidence>
<sequence length="103" mass="11431">MYAFLQTGFSEELFFRGFLSKRLIDKYGFKIGNIIQSLIFGLMHGLFFISLAGVLGTIIIIAITGTVGWFMGWFDEKQSDGSILSSWLLHGCTNTLAAILNSI</sequence>